<evidence type="ECO:0000313" key="4">
    <source>
        <dbReference type="Proteomes" id="UP001529510"/>
    </source>
</evidence>
<dbReference type="EMBL" id="JAMKFB020000011">
    <property type="protein sequence ID" value="KAL0181645.1"/>
    <property type="molecule type" value="Genomic_DNA"/>
</dbReference>
<feature type="domain" description="Vitellogenin" evidence="2">
    <location>
        <begin position="1"/>
        <end position="64"/>
    </location>
</feature>
<dbReference type="PANTHER" id="PTHR23345:SF29">
    <property type="entry name" value="VITELLOGENIN 3, PHOSVITINLESS"/>
    <property type="match status" value="1"/>
</dbReference>
<sequence length="65" mass="6788">ALSKTSEEGMVLALKALGNAAHPSSVKTLLKFLPGYTAGAEKLPTRVQGAAVQAFRLLATRDPHS</sequence>
<dbReference type="Gene3D" id="1.25.10.20">
    <property type="entry name" value="Vitellinogen, superhelical"/>
    <property type="match status" value="1"/>
</dbReference>
<proteinExistence type="predicted"/>
<accession>A0ABD0Q6X2</accession>
<dbReference type="Pfam" id="PF01347">
    <property type="entry name" value="Vitellogenin_N"/>
    <property type="match status" value="1"/>
</dbReference>
<dbReference type="InterPro" id="IPR011030">
    <property type="entry name" value="Lipovitellin_superhlx_dom"/>
</dbReference>
<dbReference type="PANTHER" id="PTHR23345">
    <property type="entry name" value="VITELLOGENIN-RELATED"/>
    <property type="match status" value="1"/>
</dbReference>
<comment type="caution">
    <text evidence="3">The sequence shown here is derived from an EMBL/GenBank/DDBJ whole genome shotgun (WGS) entry which is preliminary data.</text>
</comment>
<dbReference type="Proteomes" id="UP001529510">
    <property type="component" value="Unassembled WGS sequence"/>
</dbReference>
<name>A0ABD0Q6X2_CIRMR</name>
<protein>
    <recommendedName>
        <fullName evidence="2">Vitellogenin domain-containing protein</fullName>
    </recommendedName>
</protein>
<feature type="non-terminal residue" evidence="3">
    <location>
        <position position="1"/>
    </location>
</feature>
<gene>
    <name evidence="3" type="ORF">M9458_024051</name>
</gene>
<evidence type="ECO:0000313" key="3">
    <source>
        <dbReference type="EMBL" id="KAL0181645.1"/>
    </source>
</evidence>
<organism evidence="3 4">
    <name type="scientific">Cirrhinus mrigala</name>
    <name type="common">Mrigala</name>
    <dbReference type="NCBI Taxonomy" id="683832"/>
    <lineage>
        <taxon>Eukaryota</taxon>
        <taxon>Metazoa</taxon>
        <taxon>Chordata</taxon>
        <taxon>Craniata</taxon>
        <taxon>Vertebrata</taxon>
        <taxon>Euteleostomi</taxon>
        <taxon>Actinopterygii</taxon>
        <taxon>Neopterygii</taxon>
        <taxon>Teleostei</taxon>
        <taxon>Ostariophysi</taxon>
        <taxon>Cypriniformes</taxon>
        <taxon>Cyprinidae</taxon>
        <taxon>Labeoninae</taxon>
        <taxon>Labeonini</taxon>
        <taxon>Cirrhinus</taxon>
    </lineage>
</organism>
<reference evidence="3 4" key="1">
    <citation type="submission" date="2024-05" db="EMBL/GenBank/DDBJ databases">
        <title>Genome sequencing and assembly of Indian major carp, Cirrhinus mrigala (Hamilton, 1822).</title>
        <authorList>
            <person name="Mohindra V."/>
            <person name="Chowdhury L.M."/>
            <person name="Lal K."/>
            <person name="Jena J.K."/>
        </authorList>
    </citation>
    <scope>NUCLEOTIDE SEQUENCE [LARGE SCALE GENOMIC DNA]</scope>
    <source>
        <strain evidence="3">CM1030</strain>
        <tissue evidence="3">Blood</tissue>
    </source>
</reference>
<dbReference type="SUPFAM" id="SSF48431">
    <property type="entry name" value="Lipovitellin-phosvitin complex, superhelical domain"/>
    <property type="match status" value="1"/>
</dbReference>
<dbReference type="InterPro" id="IPR050733">
    <property type="entry name" value="Vitellogenin/Apolipophorin"/>
</dbReference>
<evidence type="ECO:0000259" key="2">
    <source>
        <dbReference type="Pfam" id="PF01347"/>
    </source>
</evidence>
<keyword evidence="4" id="KW-1185">Reference proteome</keyword>
<evidence type="ECO:0000256" key="1">
    <source>
        <dbReference type="ARBA" id="ARBA00022761"/>
    </source>
</evidence>
<dbReference type="GO" id="GO:0045735">
    <property type="term" value="F:nutrient reservoir activity"/>
    <property type="evidence" value="ECO:0007669"/>
    <property type="project" value="UniProtKB-KW"/>
</dbReference>
<dbReference type="AlphaFoldDB" id="A0ABD0Q6X2"/>
<feature type="non-terminal residue" evidence="3">
    <location>
        <position position="65"/>
    </location>
</feature>
<keyword evidence="1" id="KW-0758">Storage protein</keyword>
<dbReference type="InterPro" id="IPR001747">
    <property type="entry name" value="Vitellogenin_N"/>
</dbReference>